<gene>
    <name evidence="1" type="ORF">LCGC14_2859030</name>
</gene>
<reference evidence="1" key="1">
    <citation type="journal article" date="2015" name="Nature">
        <title>Complex archaea that bridge the gap between prokaryotes and eukaryotes.</title>
        <authorList>
            <person name="Spang A."/>
            <person name="Saw J.H."/>
            <person name="Jorgensen S.L."/>
            <person name="Zaremba-Niedzwiedzka K."/>
            <person name="Martijn J."/>
            <person name="Lind A.E."/>
            <person name="van Eijk R."/>
            <person name="Schleper C."/>
            <person name="Guy L."/>
            <person name="Ettema T.J."/>
        </authorList>
    </citation>
    <scope>NUCLEOTIDE SEQUENCE</scope>
</reference>
<comment type="caution">
    <text evidence="1">The sequence shown here is derived from an EMBL/GenBank/DDBJ whole genome shotgun (WGS) entry which is preliminary data.</text>
</comment>
<evidence type="ECO:0000313" key="1">
    <source>
        <dbReference type="EMBL" id="KKK76896.1"/>
    </source>
</evidence>
<accession>A0A0F9AX86</accession>
<dbReference type="AlphaFoldDB" id="A0A0F9AX86"/>
<organism evidence="1">
    <name type="scientific">marine sediment metagenome</name>
    <dbReference type="NCBI Taxonomy" id="412755"/>
    <lineage>
        <taxon>unclassified sequences</taxon>
        <taxon>metagenomes</taxon>
        <taxon>ecological metagenomes</taxon>
    </lineage>
</organism>
<name>A0A0F9AX86_9ZZZZ</name>
<dbReference type="InterPro" id="IPR007197">
    <property type="entry name" value="rSAM"/>
</dbReference>
<sequence>MIARVFPRRTNATPTDRYSFHTEPDWFIPDDITEVHVSATFTWDLKRAEYLAKEWEHIAPVKIGGPGTGMRGEEFEPGRYLKPGYVITSRGCPNKCWFCDVWRREGNIRELPIQQGINVLDDNLLACSEKHILAVFKMLKVQKGRKELTGGLEAARLQDWHIDLLVDLKPKQVFFAYDTLDDYGPLVEAGKKLAKAGFTVNRKITRCYVLIGFDGDTFAAAKKRLNQALTAGFIPMAMLYRGKSGQYDEKWRRLQRQWARPA</sequence>
<dbReference type="GO" id="GO:0003824">
    <property type="term" value="F:catalytic activity"/>
    <property type="evidence" value="ECO:0007669"/>
    <property type="project" value="InterPro"/>
</dbReference>
<protein>
    <recommendedName>
        <fullName evidence="2">Radical SAM core domain-containing protein</fullName>
    </recommendedName>
</protein>
<dbReference type="GO" id="GO:0051536">
    <property type="term" value="F:iron-sulfur cluster binding"/>
    <property type="evidence" value="ECO:0007669"/>
    <property type="project" value="InterPro"/>
</dbReference>
<feature type="non-terminal residue" evidence="1">
    <location>
        <position position="262"/>
    </location>
</feature>
<dbReference type="SFLD" id="SFLDS00029">
    <property type="entry name" value="Radical_SAM"/>
    <property type="match status" value="1"/>
</dbReference>
<dbReference type="SUPFAM" id="SSF102114">
    <property type="entry name" value="Radical SAM enzymes"/>
    <property type="match status" value="1"/>
</dbReference>
<evidence type="ECO:0008006" key="2">
    <source>
        <dbReference type="Google" id="ProtNLM"/>
    </source>
</evidence>
<dbReference type="EMBL" id="LAZR01055207">
    <property type="protein sequence ID" value="KKK76896.1"/>
    <property type="molecule type" value="Genomic_DNA"/>
</dbReference>
<proteinExistence type="predicted"/>
<dbReference type="InterPro" id="IPR058240">
    <property type="entry name" value="rSAM_sf"/>
</dbReference>